<name>A0ABQ1B732_9EURO</name>
<dbReference type="SUPFAM" id="SSF56059">
    <property type="entry name" value="Glutathione synthetase ATP-binding domain-like"/>
    <property type="match status" value="1"/>
</dbReference>
<evidence type="ECO:0000313" key="5">
    <source>
        <dbReference type="Proteomes" id="UP000465266"/>
    </source>
</evidence>
<keyword evidence="1" id="KW-0436">Ligase</keyword>
<dbReference type="InterPro" id="IPR052032">
    <property type="entry name" value="ATP-dep_AA_Ligase"/>
</dbReference>
<dbReference type="Proteomes" id="UP000465266">
    <property type="component" value="Unassembled WGS sequence"/>
</dbReference>
<protein>
    <submittedName>
        <fullName evidence="4">Carnosine synthase 1</fullName>
    </submittedName>
</protein>
<sequence>MQLSKIKGSFTLYISGPSDLQEKFTPIRWKQATSPPVSAGGETMRGQRKPLCHEGTVLVASDVLIKPYIDGSEVAVNFVLWNGEILFCEVSDDFPSNADSPGATSSDTFQETAFVHPSRLAPSEQNLLRKALLDRILHMYSAMKYVEENGILDLQYNVTRDEQQRPKPSVFLIKINPRPPGHYGLTSLTWTYGLDYFALHVLHALGDEARMRALSEPFMCGPQYDGVIMLVIPERGGILTSGDPAWKFREEDPGIMDNILLRREPFAKGDFVPSPDAPTMPFLSVLVPCSKNGRGGLLRSIAII</sequence>
<keyword evidence="2" id="KW-0547">Nucleotide-binding</keyword>
<keyword evidence="5" id="KW-1185">Reference proteome</keyword>
<evidence type="ECO:0000313" key="4">
    <source>
        <dbReference type="EMBL" id="GFF95086.1"/>
    </source>
</evidence>
<gene>
    <name evidence="4" type="ORF">IFM53868_07843</name>
</gene>
<organism evidence="4 5">
    <name type="scientific">Aspergillus udagawae</name>
    <dbReference type="NCBI Taxonomy" id="91492"/>
    <lineage>
        <taxon>Eukaryota</taxon>
        <taxon>Fungi</taxon>
        <taxon>Dikarya</taxon>
        <taxon>Ascomycota</taxon>
        <taxon>Pezizomycotina</taxon>
        <taxon>Eurotiomycetes</taxon>
        <taxon>Eurotiomycetidae</taxon>
        <taxon>Eurotiales</taxon>
        <taxon>Aspergillaceae</taxon>
        <taxon>Aspergillus</taxon>
        <taxon>Aspergillus subgen. Fumigati</taxon>
    </lineage>
</organism>
<dbReference type="EMBL" id="BLKG01000107">
    <property type="protein sequence ID" value="GFF95086.1"/>
    <property type="molecule type" value="Genomic_DNA"/>
</dbReference>
<dbReference type="Gene3D" id="3.30.470.20">
    <property type="entry name" value="ATP-grasp fold, B domain"/>
    <property type="match status" value="1"/>
</dbReference>
<evidence type="ECO:0000256" key="1">
    <source>
        <dbReference type="ARBA" id="ARBA00022598"/>
    </source>
</evidence>
<dbReference type="PANTHER" id="PTHR43585">
    <property type="entry name" value="FUMIPYRROLE BIOSYNTHESIS PROTEIN C"/>
    <property type="match status" value="1"/>
</dbReference>
<reference evidence="4 5" key="1">
    <citation type="submission" date="2020-01" db="EMBL/GenBank/DDBJ databases">
        <title>Draft genome sequence of Aspergillus udagawae IFM 53868.</title>
        <authorList>
            <person name="Takahashi H."/>
            <person name="Yaguchi T."/>
        </authorList>
    </citation>
    <scope>NUCLEOTIDE SEQUENCE [LARGE SCALE GENOMIC DNA]</scope>
    <source>
        <strain evidence="4 5">IFM 53868</strain>
    </source>
</reference>
<dbReference type="PANTHER" id="PTHR43585:SF2">
    <property type="entry name" value="ATP-GRASP ENZYME FSQD"/>
    <property type="match status" value="1"/>
</dbReference>
<accession>A0ABQ1B732</accession>
<proteinExistence type="predicted"/>
<evidence type="ECO:0000256" key="3">
    <source>
        <dbReference type="ARBA" id="ARBA00022840"/>
    </source>
</evidence>
<comment type="caution">
    <text evidence="4">The sequence shown here is derived from an EMBL/GenBank/DDBJ whole genome shotgun (WGS) entry which is preliminary data.</text>
</comment>
<evidence type="ECO:0000256" key="2">
    <source>
        <dbReference type="ARBA" id="ARBA00022741"/>
    </source>
</evidence>
<keyword evidence="3" id="KW-0067">ATP-binding</keyword>